<protein>
    <recommendedName>
        <fullName evidence="4">Secreted protein</fullName>
    </recommendedName>
</protein>
<evidence type="ECO:0008006" key="4">
    <source>
        <dbReference type="Google" id="ProtNLM"/>
    </source>
</evidence>
<reference evidence="2" key="1">
    <citation type="journal article" date="2021" name="Nat. Commun.">
        <title>Genetic determinants of endophytism in the Arabidopsis root mycobiome.</title>
        <authorList>
            <person name="Mesny F."/>
            <person name="Miyauchi S."/>
            <person name="Thiergart T."/>
            <person name="Pickel B."/>
            <person name="Atanasova L."/>
            <person name="Karlsson M."/>
            <person name="Huettel B."/>
            <person name="Barry K.W."/>
            <person name="Haridas S."/>
            <person name="Chen C."/>
            <person name="Bauer D."/>
            <person name="Andreopoulos W."/>
            <person name="Pangilinan J."/>
            <person name="LaButti K."/>
            <person name="Riley R."/>
            <person name="Lipzen A."/>
            <person name="Clum A."/>
            <person name="Drula E."/>
            <person name="Henrissat B."/>
            <person name="Kohler A."/>
            <person name="Grigoriev I.V."/>
            <person name="Martin F.M."/>
            <person name="Hacquard S."/>
        </authorList>
    </citation>
    <scope>NUCLEOTIDE SEQUENCE</scope>
    <source>
        <strain evidence="2">MPI-SDFR-AT-0073</strain>
    </source>
</reference>
<dbReference type="AlphaFoldDB" id="A0A9P8UW48"/>
<accession>A0A9P8UW48</accession>
<gene>
    <name evidence="2" type="ORF">BKA67DRAFT_544605</name>
</gene>
<dbReference type="RefSeq" id="XP_045963619.1">
    <property type="nucleotide sequence ID" value="XM_046101277.1"/>
</dbReference>
<feature type="chain" id="PRO_5040451583" description="Secreted protein" evidence="1">
    <location>
        <begin position="17"/>
        <end position="115"/>
    </location>
</feature>
<keyword evidence="1" id="KW-0732">Signal</keyword>
<organism evidence="2 3">
    <name type="scientific">Truncatella angustata</name>
    <dbReference type="NCBI Taxonomy" id="152316"/>
    <lineage>
        <taxon>Eukaryota</taxon>
        <taxon>Fungi</taxon>
        <taxon>Dikarya</taxon>
        <taxon>Ascomycota</taxon>
        <taxon>Pezizomycotina</taxon>
        <taxon>Sordariomycetes</taxon>
        <taxon>Xylariomycetidae</taxon>
        <taxon>Amphisphaeriales</taxon>
        <taxon>Sporocadaceae</taxon>
        <taxon>Truncatella</taxon>
    </lineage>
</organism>
<proteinExistence type="predicted"/>
<evidence type="ECO:0000313" key="3">
    <source>
        <dbReference type="Proteomes" id="UP000758603"/>
    </source>
</evidence>
<name>A0A9P8UW48_9PEZI</name>
<feature type="signal peptide" evidence="1">
    <location>
        <begin position="1"/>
        <end position="16"/>
    </location>
</feature>
<dbReference type="EMBL" id="JAGPXC010000001">
    <property type="protein sequence ID" value="KAH6659488.1"/>
    <property type="molecule type" value="Genomic_DNA"/>
</dbReference>
<evidence type="ECO:0000256" key="1">
    <source>
        <dbReference type="SAM" id="SignalP"/>
    </source>
</evidence>
<dbReference type="Proteomes" id="UP000758603">
    <property type="component" value="Unassembled WGS sequence"/>
</dbReference>
<evidence type="ECO:0000313" key="2">
    <source>
        <dbReference type="EMBL" id="KAH6659488.1"/>
    </source>
</evidence>
<keyword evidence="3" id="KW-1185">Reference proteome</keyword>
<dbReference type="GeneID" id="70130169"/>
<comment type="caution">
    <text evidence="2">The sequence shown here is derived from an EMBL/GenBank/DDBJ whole genome shotgun (WGS) entry which is preliminary data.</text>
</comment>
<sequence>MHLLTALLDWLCGVRLLNTAVAPRENFSDSHCSTSGTSKCHAAILTIELSIPMNQIESLLTVTASSSQASSELSKSHYLGFAGRKHRLDKPITYSSKYEIFRYIRNRSFRSMIFV</sequence>